<dbReference type="Proteomes" id="UP000214646">
    <property type="component" value="Unassembled WGS sequence"/>
</dbReference>
<gene>
    <name evidence="1" type="ORF">FRUB_04002</name>
</gene>
<keyword evidence="2" id="KW-1185">Reference proteome</keyword>
<dbReference type="EMBL" id="NIDE01000005">
    <property type="protein sequence ID" value="OWK41924.1"/>
    <property type="molecule type" value="Genomic_DNA"/>
</dbReference>
<organism evidence="1 2">
    <name type="scientific">Fimbriiglobus ruber</name>
    <dbReference type="NCBI Taxonomy" id="1908690"/>
    <lineage>
        <taxon>Bacteria</taxon>
        <taxon>Pseudomonadati</taxon>
        <taxon>Planctomycetota</taxon>
        <taxon>Planctomycetia</taxon>
        <taxon>Gemmatales</taxon>
        <taxon>Gemmataceae</taxon>
        <taxon>Fimbriiglobus</taxon>
    </lineage>
</organism>
<dbReference type="AlphaFoldDB" id="A0A225DQM7"/>
<evidence type="ECO:0000313" key="1">
    <source>
        <dbReference type="EMBL" id="OWK41924.1"/>
    </source>
</evidence>
<sequence>MPLTEIPSAGAAILGRLVEPNRPALSPETARAILGLGFGQVDRERMDELAAKSRIGSLTAAEQTEIEAYSRVGSLLGMLKSKARLSLRRHSKTNEKPEAE</sequence>
<accession>A0A225DQM7</accession>
<comment type="caution">
    <text evidence="1">The sequence shown here is derived from an EMBL/GenBank/DDBJ whole genome shotgun (WGS) entry which is preliminary data.</text>
</comment>
<name>A0A225DQM7_9BACT</name>
<dbReference type="RefSeq" id="WP_088255143.1">
    <property type="nucleotide sequence ID" value="NZ_NIDE01000005.1"/>
</dbReference>
<protein>
    <submittedName>
        <fullName evidence="1">Uncharacterized protein</fullName>
    </submittedName>
</protein>
<reference evidence="2" key="1">
    <citation type="submission" date="2017-06" db="EMBL/GenBank/DDBJ databases">
        <title>Genome analysis of Fimbriiglobus ruber SP5, the first member of the order Planctomycetales with confirmed chitinolytic capability.</title>
        <authorList>
            <person name="Ravin N.V."/>
            <person name="Rakitin A.L."/>
            <person name="Ivanova A.A."/>
            <person name="Beletsky A.V."/>
            <person name="Kulichevskaya I.S."/>
            <person name="Mardanov A.V."/>
            <person name="Dedysh S.N."/>
        </authorList>
    </citation>
    <scope>NUCLEOTIDE SEQUENCE [LARGE SCALE GENOMIC DNA]</scope>
    <source>
        <strain evidence="2">SP5</strain>
    </source>
</reference>
<proteinExistence type="predicted"/>
<evidence type="ECO:0000313" key="2">
    <source>
        <dbReference type="Proteomes" id="UP000214646"/>
    </source>
</evidence>
<dbReference type="OrthoDB" id="286865at2"/>